<evidence type="ECO:0000256" key="1">
    <source>
        <dbReference type="SAM" id="SignalP"/>
    </source>
</evidence>
<organism evidence="2">
    <name type="scientific">Glycine soja</name>
    <name type="common">Wild soybean</name>
    <dbReference type="NCBI Taxonomy" id="3848"/>
    <lineage>
        <taxon>Eukaryota</taxon>
        <taxon>Viridiplantae</taxon>
        <taxon>Streptophyta</taxon>
        <taxon>Embryophyta</taxon>
        <taxon>Tracheophyta</taxon>
        <taxon>Spermatophyta</taxon>
        <taxon>Magnoliopsida</taxon>
        <taxon>eudicotyledons</taxon>
        <taxon>Gunneridae</taxon>
        <taxon>Pentapetalae</taxon>
        <taxon>rosids</taxon>
        <taxon>fabids</taxon>
        <taxon>Fabales</taxon>
        <taxon>Fabaceae</taxon>
        <taxon>Papilionoideae</taxon>
        <taxon>50 kb inversion clade</taxon>
        <taxon>NPAAA clade</taxon>
        <taxon>indigoferoid/millettioid clade</taxon>
        <taxon>Phaseoleae</taxon>
        <taxon>Glycine</taxon>
        <taxon>Glycine subgen. Soja</taxon>
    </lineage>
</organism>
<sequence length="97" mass="10863">MKGLLIVLLFILIHYKVVVNGNYNNVVIGNELETEFSFGSHVARMLYDVSVSVCGKTGNSYNKAVRCPQTLNYRSCLPSRNGRRGPRQCCGDFSRIC</sequence>
<proteinExistence type="predicted"/>
<feature type="signal peptide" evidence="1">
    <location>
        <begin position="1"/>
        <end position="21"/>
    </location>
</feature>
<feature type="chain" id="PRO_5002091925" evidence="1">
    <location>
        <begin position="22"/>
        <end position="97"/>
    </location>
</feature>
<gene>
    <name evidence="2" type="ORF">glysoja_031985</name>
</gene>
<dbReference type="EMBL" id="KN667267">
    <property type="protein sequence ID" value="KHN07124.1"/>
    <property type="molecule type" value="Genomic_DNA"/>
</dbReference>
<reference evidence="2" key="1">
    <citation type="submission" date="2014-07" db="EMBL/GenBank/DDBJ databases">
        <title>Identification of a novel salt tolerance gene in wild soybean by whole-genome sequencing.</title>
        <authorList>
            <person name="Lam H.-M."/>
            <person name="Qi X."/>
            <person name="Li M.-W."/>
            <person name="Liu X."/>
            <person name="Xie M."/>
            <person name="Ni M."/>
            <person name="Xu X."/>
        </authorList>
    </citation>
    <scope>NUCLEOTIDE SEQUENCE [LARGE SCALE GENOMIC DNA]</scope>
    <source>
        <tissue evidence="2">Root</tissue>
    </source>
</reference>
<keyword evidence="1" id="KW-0732">Signal</keyword>
<evidence type="ECO:0000313" key="2">
    <source>
        <dbReference type="EMBL" id="KHN07124.1"/>
    </source>
</evidence>
<dbReference type="AlphaFoldDB" id="A0A0B2PHD0"/>
<name>A0A0B2PHD0_GLYSO</name>
<dbReference type="Proteomes" id="UP000053555">
    <property type="component" value="Unassembled WGS sequence"/>
</dbReference>
<protein>
    <submittedName>
        <fullName evidence="2">Uncharacterized protein</fullName>
    </submittedName>
</protein>
<accession>A0A0B2PHD0</accession>